<evidence type="ECO:0000256" key="10">
    <source>
        <dbReference type="ARBA" id="ARBA00022840"/>
    </source>
</evidence>
<name>A0A1G2KAB3_9BACT</name>
<evidence type="ECO:0000256" key="15">
    <source>
        <dbReference type="ARBA" id="ARBA00047364"/>
    </source>
</evidence>
<dbReference type="Proteomes" id="UP000178574">
    <property type="component" value="Unassembled WGS sequence"/>
</dbReference>
<feature type="domain" description="TRNA-binding" evidence="17">
    <location>
        <begin position="9"/>
        <end position="108"/>
    </location>
</feature>
<evidence type="ECO:0000256" key="3">
    <source>
        <dbReference type="ARBA" id="ARBA00011738"/>
    </source>
</evidence>
<dbReference type="Pfam" id="PF01588">
    <property type="entry name" value="tRNA_bind"/>
    <property type="match status" value="1"/>
</dbReference>
<evidence type="ECO:0000256" key="8">
    <source>
        <dbReference type="ARBA" id="ARBA00022598"/>
    </source>
</evidence>
<keyword evidence="8 18" id="KW-0436">Ligase</keyword>
<comment type="subunit">
    <text evidence="3">Homodimer.</text>
</comment>
<evidence type="ECO:0000256" key="12">
    <source>
        <dbReference type="ARBA" id="ARBA00022917"/>
    </source>
</evidence>
<comment type="subcellular location">
    <subcellularLocation>
        <location evidence="2">Cytoplasm</location>
    </subcellularLocation>
</comment>
<dbReference type="PANTHER" id="PTHR11586:SF37">
    <property type="entry name" value="TRNA-BINDING DOMAIN-CONTAINING PROTEIN"/>
    <property type="match status" value="1"/>
</dbReference>
<dbReference type="InterPro" id="IPR051270">
    <property type="entry name" value="Tyrosine-tRNA_ligase_regulator"/>
</dbReference>
<evidence type="ECO:0000256" key="2">
    <source>
        <dbReference type="ARBA" id="ARBA00004496"/>
    </source>
</evidence>
<evidence type="ECO:0000256" key="13">
    <source>
        <dbReference type="ARBA" id="ARBA00023146"/>
    </source>
</evidence>
<gene>
    <name evidence="18" type="ORF">A2847_00185</name>
</gene>
<dbReference type="CDD" id="cd02800">
    <property type="entry name" value="tRNA_bind_EcMetRS_like"/>
    <property type="match status" value="1"/>
</dbReference>
<evidence type="ECO:0000256" key="7">
    <source>
        <dbReference type="ARBA" id="ARBA00022555"/>
    </source>
</evidence>
<evidence type="ECO:0000259" key="17">
    <source>
        <dbReference type="PROSITE" id="PS50886"/>
    </source>
</evidence>
<reference evidence="18 19" key="1">
    <citation type="journal article" date="2016" name="Nat. Commun.">
        <title>Thousands of microbial genomes shed light on interconnected biogeochemical processes in an aquifer system.</title>
        <authorList>
            <person name="Anantharaman K."/>
            <person name="Brown C.T."/>
            <person name="Hug L.A."/>
            <person name="Sharon I."/>
            <person name="Castelle C.J."/>
            <person name="Probst A.J."/>
            <person name="Thomas B.C."/>
            <person name="Singh A."/>
            <person name="Wilkins M.J."/>
            <person name="Karaoz U."/>
            <person name="Brodie E.L."/>
            <person name="Williams K.H."/>
            <person name="Hubbard S.S."/>
            <person name="Banfield J.F."/>
        </authorList>
    </citation>
    <scope>NUCLEOTIDE SEQUENCE [LARGE SCALE GENOMIC DNA]</scope>
</reference>
<evidence type="ECO:0000313" key="19">
    <source>
        <dbReference type="Proteomes" id="UP000178574"/>
    </source>
</evidence>
<evidence type="ECO:0000256" key="1">
    <source>
        <dbReference type="ARBA" id="ARBA00003314"/>
    </source>
</evidence>
<dbReference type="GO" id="GO:0006431">
    <property type="term" value="P:methionyl-tRNA aminoacylation"/>
    <property type="evidence" value="ECO:0007669"/>
    <property type="project" value="InterPro"/>
</dbReference>
<dbReference type="EC" id="6.1.1.10" evidence="4"/>
<evidence type="ECO:0000256" key="11">
    <source>
        <dbReference type="ARBA" id="ARBA00022884"/>
    </source>
</evidence>
<keyword evidence="12" id="KW-0648">Protein biosynthesis</keyword>
<keyword evidence="11 16" id="KW-0694">RNA-binding</keyword>
<sequence length="108" mass="11447">MTDKIPFSDFKKIDLRIARVESVERIEGSDKLLKLAINAGGEARTLVAGIGASYEPESLIGRGIAVVMNLEPRVIFGVESNGMLLAADDGGPVLLGTDRSVPPGTIIR</sequence>
<keyword evidence="9" id="KW-0547">Nucleotide-binding</keyword>
<comment type="caution">
    <text evidence="18">The sequence shown here is derived from an EMBL/GenBank/DDBJ whole genome shotgun (WGS) entry which is preliminary data.</text>
</comment>
<keyword evidence="13" id="KW-0030">Aminoacyl-tRNA synthetase</keyword>
<dbReference type="InterPro" id="IPR004495">
    <property type="entry name" value="Met-tRNA-synth_bsu_C"/>
</dbReference>
<accession>A0A1G2KAB3</accession>
<protein>
    <recommendedName>
        <fullName evidence="5">Methionine--tRNA ligase</fullName>
        <ecNumber evidence="4">6.1.1.10</ecNumber>
    </recommendedName>
    <alternativeName>
        <fullName evidence="14">Methionyl-tRNA synthetase</fullName>
    </alternativeName>
</protein>
<dbReference type="EMBL" id="MHQD01000013">
    <property type="protein sequence ID" value="OGZ96414.1"/>
    <property type="molecule type" value="Genomic_DNA"/>
</dbReference>
<dbReference type="PROSITE" id="PS50886">
    <property type="entry name" value="TRBD"/>
    <property type="match status" value="1"/>
</dbReference>
<evidence type="ECO:0000313" key="18">
    <source>
        <dbReference type="EMBL" id="OGZ96414.1"/>
    </source>
</evidence>
<organism evidence="18 19">
    <name type="scientific">Candidatus Sungbacteria bacterium RIFCSPHIGHO2_01_FULL_50_25</name>
    <dbReference type="NCBI Taxonomy" id="1802265"/>
    <lineage>
        <taxon>Bacteria</taxon>
        <taxon>Candidatus Sungiibacteriota</taxon>
    </lineage>
</organism>
<evidence type="ECO:0000256" key="5">
    <source>
        <dbReference type="ARBA" id="ARBA00018753"/>
    </source>
</evidence>
<keyword evidence="6" id="KW-0963">Cytoplasm</keyword>
<dbReference type="InterPro" id="IPR012340">
    <property type="entry name" value="NA-bd_OB-fold"/>
</dbReference>
<dbReference type="PANTHER" id="PTHR11586">
    <property type="entry name" value="TRNA-AMINOACYLATION COFACTOR ARC1 FAMILY MEMBER"/>
    <property type="match status" value="1"/>
</dbReference>
<dbReference type="Gene3D" id="2.40.50.140">
    <property type="entry name" value="Nucleic acid-binding proteins"/>
    <property type="match status" value="1"/>
</dbReference>
<dbReference type="SUPFAM" id="SSF50249">
    <property type="entry name" value="Nucleic acid-binding proteins"/>
    <property type="match status" value="1"/>
</dbReference>
<dbReference type="GO" id="GO:0004825">
    <property type="term" value="F:methionine-tRNA ligase activity"/>
    <property type="evidence" value="ECO:0007669"/>
    <property type="project" value="UniProtKB-EC"/>
</dbReference>
<evidence type="ECO:0000256" key="9">
    <source>
        <dbReference type="ARBA" id="ARBA00022741"/>
    </source>
</evidence>
<dbReference type="GO" id="GO:0005524">
    <property type="term" value="F:ATP binding"/>
    <property type="evidence" value="ECO:0007669"/>
    <property type="project" value="UniProtKB-KW"/>
</dbReference>
<dbReference type="InterPro" id="IPR002547">
    <property type="entry name" value="tRNA-bd_dom"/>
</dbReference>
<evidence type="ECO:0000256" key="16">
    <source>
        <dbReference type="PROSITE-ProRule" id="PRU00209"/>
    </source>
</evidence>
<dbReference type="GO" id="GO:0000049">
    <property type="term" value="F:tRNA binding"/>
    <property type="evidence" value="ECO:0007669"/>
    <property type="project" value="UniProtKB-UniRule"/>
</dbReference>
<evidence type="ECO:0000256" key="6">
    <source>
        <dbReference type="ARBA" id="ARBA00022490"/>
    </source>
</evidence>
<dbReference type="GO" id="GO:0005737">
    <property type="term" value="C:cytoplasm"/>
    <property type="evidence" value="ECO:0007669"/>
    <property type="project" value="UniProtKB-SubCell"/>
</dbReference>
<dbReference type="AlphaFoldDB" id="A0A1G2KAB3"/>
<comment type="function">
    <text evidence="1">Is required not only for elongation of protein synthesis but also for the initiation of all mRNA translation through initiator tRNA(fMet) aminoacylation.</text>
</comment>
<proteinExistence type="predicted"/>
<evidence type="ECO:0000256" key="4">
    <source>
        <dbReference type="ARBA" id="ARBA00012838"/>
    </source>
</evidence>
<dbReference type="FunFam" id="2.40.50.140:FF:000042">
    <property type="entry name" value="Methionine--tRNA ligase"/>
    <property type="match status" value="1"/>
</dbReference>
<keyword evidence="7 16" id="KW-0820">tRNA-binding</keyword>
<evidence type="ECO:0000256" key="14">
    <source>
        <dbReference type="ARBA" id="ARBA00030904"/>
    </source>
</evidence>
<keyword evidence="10" id="KW-0067">ATP-binding</keyword>
<comment type="catalytic activity">
    <reaction evidence="15">
        <text>tRNA(Met) + L-methionine + ATP = L-methionyl-tRNA(Met) + AMP + diphosphate</text>
        <dbReference type="Rhea" id="RHEA:13481"/>
        <dbReference type="Rhea" id="RHEA-COMP:9667"/>
        <dbReference type="Rhea" id="RHEA-COMP:9698"/>
        <dbReference type="ChEBI" id="CHEBI:30616"/>
        <dbReference type="ChEBI" id="CHEBI:33019"/>
        <dbReference type="ChEBI" id="CHEBI:57844"/>
        <dbReference type="ChEBI" id="CHEBI:78442"/>
        <dbReference type="ChEBI" id="CHEBI:78530"/>
        <dbReference type="ChEBI" id="CHEBI:456215"/>
        <dbReference type="EC" id="6.1.1.10"/>
    </reaction>
</comment>